<sequence length="66" mass="7435">MGRPRIIITCPETGIAVISRIAYEDMINPLKAPMDFKCPCGETHRLKFAGLQRRREPATRPTPQAL</sequence>
<evidence type="ECO:0000313" key="1">
    <source>
        <dbReference type="EMBL" id="RDV02273.1"/>
    </source>
</evidence>
<reference evidence="2" key="1">
    <citation type="submission" date="2018-08" db="EMBL/GenBank/DDBJ databases">
        <authorList>
            <person name="Kim S.-J."/>
            <person name="Jung G.-Y."/>
        </authorList>
    </citation>
    <scope>NUCLEOTIDE SEQUENCE [LARGE SCALE GENOMIC DNA]</scope>
    <source>
        <strain evidence="2">GY_H</strain>
    </source>
</reference>
<gene>
    <name evidence="1" type="ORF">DXH78_16930</name>
</gene>
<dbReference type="EMBL" id="QRGO01000002">
    <property type="protein sequence ID" value="RDV02273.1"/>
    <property type="molecule type" value="Genomic_DNA"/>
</dbReference>
<dbReference type="OrthoDB" id="8451333at2"/>
<protein>
    <submittedName>
        <fullName evidence="1">Uncharacterized protein</fullName>
    </submittedName>
</protein>
<organism evidence="1 2">
    <name type="scientific">Undibacter mobilis</name>
    <dbReference type="NCBI Taxonomy" id="2292256"/>
    <lineage>
        <taxon>Bacteria</taxon>
        <taxon>Pseudomonadati</taxon>
        <taxon>Pseudomonadota</taxon>
        <taxon>Alphaproteobacteria</taxon>
        <taxon>Hyphomicrobiales</taxon>
        <taxon>Nitrobacteraceae</taxon>
        <taxon>Undibacter</taxon>
    </lineage>
</organism>
<keyword evidence="2" id="KW-1185">Reference proteome</keyword>
<proteinExistence type="predicted"/>
<accession>A0A371B4B0</accession>
<dbReference type="Proteomes" id="UP000263993">
    <property type="component" value="Unassembled WGS sequence"/>
</dbReference>
<comment type="caution">
    <text evidence="1">The sequence shown here is derived from an EMBL/GenBank/DDBJ whole genome shotgun (WGS) entry which is preliminary data.</text>
</comment>
<dbReference type="RefSeq" id="WP_115518395.1">
    <property type="nucleotide sequence ID" value="NZ_QRGO01000002.1"/>
</dbReference>
<dbReference type="AlphaFoldDB" id="A0A371B4B0"/>
<evidence type="ECO:0000313" key="2">
    <source>
        <dbReference type="Proteomes" id="UP000263993"/>
    </source>
</evidence>
<name>A0A371B4B0_9BRAD</name>